<reference evidence="2 3" key="1">
    <citation type="journal article" date="2018" name="Nat. Ecol. Evol.">
        <title>Pezizomycetes genomes reveal the molecular basis of ectomycorrhizal truffle lifestyle.</title>
        <authorList>
            <person name="Murat C."/>
            <person name="Payen T."/>
            <person name="Noel B."/>
            <person name="Kuo A."/>
            <person name="Morin E."/>
            <person name="Chen J."/>
            <person name="Kohler A."/>
            <person name="Krizsan K."/>
            <person name="Balestrini R."/>
            <person name="Da Silva C."/>
            <person name="Montanini B."/>
            <person name="Hainaut M."/>
            <person name="Levati E."/>
            <person name="Barry K.W."/>
            <person name="Belfiori B."/>
            <person name="Cichocki N."/>
            <person name="Clum A."/>
            <person name="Dockter R.B."/>
            <person name="Fauchery L."/>
            <person name="Guy J."/>
            <person name="Iotti M."/>
            <person name="Le Tacon F."/>
            <person name="Lindquist E.A."/>
            <person name="Lipzen A."/>
            <person name="Malagnac F."/>
            <person name="Mello A."/>
            <person name="Molinier V."/>
            <person name="Miyauchi S."/>
            <person name="Poulain J."/>
            <person name="Riccioni C."/>
            <person name="Rubini A."/>
            <person name="Sitrit Y."/>
            <person name="Splivallo R."/>
            <person name="Traeger S."/>
            <person name="Wang M."/>
            <person name="Zifcakova L."/>
            <person name="Wipf D."/>
            <person name="Zambonelli A."/>
            <person name="Paolocci F."/>
            <person name="Nowrousian M."/>
            <person name="Ottonello S."/>
            <person name="Baldrian P."/>
            <person name="Spatafora J.W."/>
            <person name="Henrissat B."/>
            <person name="Nagy L.G."/>
            <person name="Aury J.M."/>
            <person name="Wincker P."/>
            <person name="Grigoriev I.V."/>
            <person name="Bonfante P."/>
            <person name="Martin F.M."/>
        </authorList>
    </citation>
    <scope>NUCLEOTIDE SEQUENCE [LARGE SCALE GENOMIC DNA]</scope>
    <source>
        <strain evidence="2 3">120613-1</strain>
    </source>
</reference>
<gene>
    <name evidence="2" type="ORF">L873DRAFT_521049</name>
</gene>
<accession>A0A3N4K4W0</accession>
<feature type="transmembrane region" description="Helical" evidence="1">
    <location>
        <begin position="51"/>
        <end position="75"/>
    </location>
</feature>
<name>A0A3N4K4W0_9PEZI</name>
<keyword evidence="3" id="KW-1185">Reference proteome</keyword>
<proteinExistence type="predicted"/>
<protein>
    <submittedName>
        <fullName evidence="2">Uncharacterized protein</fullName>
    </submittedName>
</protein>
<evidence type="ECO:0000256" key="1">
    <source>
        <dbReference type="SAM" id="Phobius"/>
    </source>
</evidence>
<feature type="transmembrane region" description="Helical" evidence="1">
    <location>
        <begin position="81"/>
        <end position="101"/>
    </location>
</feature>
<evidence type="ECO:0000313" key="2">
    <source>
        <dbReference type="EMBL" id="RPB05607.1"/>
    </source>
</evidence>
<keyword evidence="1" id="KW-1133">Transmembrane helix</keyword>
<organism evidence="2 3">
    <name type="scientific">Choiromyces venosus 120613-1</name>
    <dbReference type="NCBI Taxonomy" id="1336337"/>
    <lineage>
        <taxon>Eukaryota</taxon>
        <taxon>Fungi</taxon>
        <taxon>Dikarya</taxon>
        <taxon>Ascomycota</taxon>
        <taxon>Pezizomycotina</taxon>
        <taxon>Pezizomycetes</taxon>
        <taxon>Pezizales</taxon>
        <taxon>Tuberaceae</taxon>
        <taxon>Choiromyces</taxon>
    </lineage>
</organism>
<sequence>MQTGSGVDRQGQYKYGISCIHRTRRLVDVFCLMATYSQSKPRCGRYSSYSFCYFAHSCSHCFLFQLLAHVCLLLCTPNFTLILKLILNFGGILFCCFYSFAPRSRQYHENVSPDFFQKLLVLYIISSPLAC</sequence>
<dbReference type="Proteomes" id="UP000276215">
    <property type="component" value="Unassembled WGS sequence"/>
</dbReference>
<keyword evidence="1" id="KW-0812">Transmembrane</keyword>
<dbReference type="EMBL" id="ML120352">
    <property type="protein sequence ID" value="RPB05607.1"/>
    <property type="molecule type" value="Genomic_DNA"/>
</dbReference>
<dbReference type="AlphaFoldDB" id="A0A3N4K4W0"/>
<evidence type="ECO:0000313" key="3">
    <source>
        <dbReference type="Proteomes" id="UP000276215"/>
    </source>
</evidence>
<keyword evidence="1" id="KW-0472">Membrane</keyword>